<gene>
    <name evidence="1" type="ORF">DFP97_12913</name>
</gene>
<organism evidence="1 2">
    <name type="scientific">Paenibacillus prosopidis</name>
    <dbReference type="NCBI Taxonomy" id="630520"/>
    <lineage>
        <taxon>Bacteria</taxon>
        <taxon>Bacillati</taxon>
        <taxon>Bacillota</taxon>
        <taxon>Bacilli</taxon>
        <taxon>Bacillales</taxon>
        <taxon>Paenibacillaceae</taxon>
        <taxon>Paenibacillus</taxon>
    </lineage>
</organism>
<name>A0A368VHX7_9BACL</name>
<evidence type="ECO:0000313" key="1">
    <source>
        <dbReference type="EMBL" id="RCW40858.1"/>
    </source>
</evidence>
<protein>
    <submittedName>
        <fullName evidence="1">Uncharacterized protein</fullName>
    </submittedName>
</protein>
<proteinExistence type="predicted"/>
<dbReference type="Proteomes" id="UP000252415">
    <property type="component" value="Unassembled WGS sequence"/>
</dbReference>
<reference evidence="1 2" key="1">
    <citation type="submission" date="2018-07" db="EMBL/GenBank/DDBJ databases">
        <title>Genomic Encyclopedia of Type Strains, Phase III (KMG-III): the genomes of soil and plant-associated and newly described type strains.</title>
        <authorList>
            <person name="Whitman W."/>
        </authorList>
    </citation>
    <scope>NUCLEOTIDE SEQUENCE [LARGE SCALE GENOMIC DNA]</scope>
    <source>
        <strain evidence="1 2">CECT 7506</strain>
    </source>
</reference>
<evidence type="ECO:0000313" key="2">
    <source>
        <dbReference type="Proteomes" id="UP000252415"/>
    </source>
</evidence>
<sequence>MESMGWWIPLISISNDEKIWAGTKVRLFNVGLNAADKEHDYYDYLVSYIFDNDDLLVN</sequence>
<dbReference type="AlphaFoldDB" id="A0A368VHX7"/>
<keyword evidence="2" id="KW-1185">Reference proteome</keyword>
<accession>A0A368VHX7</accession>
<comment type="caution">
    <text evidence="1">The sequence shown here is derived from an EMBL/GenBank/DDBJ whole genome shotgun (WGS) entry which is preliminary data.</text>
</comment>
<dbReference type="EMBL" id="QPJD01000029">
    <property type="protein sequence ID" value="RCW40858.1"/>
    <property type="molecule type" value="Genomic_DNA"/>
</dbReference>